<proteinExistence type="inferred from homology"/>
<keyword evidence="5" id="KW-0418">Kinase</keyword>
<evidence type="ECO:0000256" key="4">
    <source>
        <dbReference type="ARBA" id="ARBA00022741"/>
    </source>
</evidence>
<comment type="similarity">
    <text evidence="1">Belongs to the aspartokinase family.</text>
</comment>
<feature type="region of interest" description="Disordered" evidence="7">
    <location>
        <begin position="95"/>
        <end position="143"/>
    </location>
</feature>
<dbReference type="InterPro" id="IPR018042">
    <property type="entry name" value="Aspartate_kinase_CS"/>
</dbReference>
<dbReference type="SUPFAM" id="SSF55021">
    <property type="entry name" value="ACT-like"/>
    <property type="match status" value="2"/>
</dbReference>
<evidence type="ECO:0000256" key="3">
    <source>
        <dbReference type="ARBA" id="ARBA00022679"/>
    </source>
</evidence>
<dbReference type="InterPro" id="IPR036393">
    <property type="entry name" value="AceGlu_kinase-like_sf"/>
</dbReference>
<dbReference type="GO" id="GO:0004072">
    <property type="term" value="F:aspartate kinase activity"/>
    <property type="evidence" value="ECO:0007669"/>
    <property type="project" value="UniProtKB-EC"/>
</dbReference>
<feature type="region of interest" description="Disordered" evidence="7">
    <location>
        <begin position="1"/>
        <end position="32"/>
    </location>
</feature>
<dbReference type="Proteomes" id="UP000717328">
    <property type="component" value="Unassembled WGS sequence"/>
</dbReference>
<evidence type="ECO:0000313" key="10">
    <source>
        <dbReference type="Proteomes" id="UP000717328"/>
    </source>
</evidence>
<protein>
    <recommendedName>
        <fullName evidence="2">aspartate kinase</fullName>
        <ecNumber evidence="2">2.7.2.4</ecNumber>
    </recommendedName>
</protein>
<evidence type="ECO:0000256" key="1">
    <source>
        <dbReference type="ARBA" id="ARBA00010122"/>
    </source>
</evidence>
<evidence type="ECO:0000256" key="6">
    <source>
        <dbReference type="ARBA" id="ARBA00022840"/>
    </source>
</evidence>
<dbReference type="NCBIfam" id="TIGR00657">
    <property type="entry name" value="asp_kinases"/>
    <property type="match status" value="1"/>
</dbReference>
<feature type="domain" description="ACT" evidence="8">
    <location>
        <begin position="501"/>
        <end position="573"/>
    </location>
</feature>
<comment type="caution">
    <text evidence="9">The sequence shown here is derived from an EMBL/GenBank/DDBJ whole genome shotgun (WGS) entry which is preliminary data.</text>
</comment>
<dbReference type="FunFam" id="3.30.2130.10:FF:000001">
    <property type="entry name" value="Bifunctional aspartokinase/homoserine dehydrogenase"/>
    <property type="match status" value="1"/>
</dbReference>
<dbReference type="InterPro" id="IPR001048">
    <property type="entry name" value="Asp/Glu/Uridylate_kinase"/>
</dbReference>
<dbReference type="PANTHER" id="PTHR21499:SF59">
    <property type="entry name" value="ASPARTOKINASE"/>
    <property type="match status" value="1"/>
</dbReference>
<dbReference type="InterPro" id="IPR054352">
    <property type="entry name" value="ACT_Aspartokinase"/>
</dbReference>
<evidence type="ECO:0000256" key="5">
    <source>
        <dbReference type="ARBA" id="ARBA00022777"/>
    </source>
</evidence>
<gene>
    <name evidence="9" type="ORF">H0H81_000303</name>
</gene>
<dbReference type="InterPro" id="IPR001341">
    <property type="entry name" value="Asp_kinase"/>
</dbReference>
<keyword evidence="10" id="KW-1185">Reference proteome</keyword>
<reference evidence="9" key="1">
    <citation type="submission" date="2021-02" db="EMBL/GenBank/DDBJ databases">
        <authorList>
            <person name="Nieuwenhuis M."/>
            <person name="Van De Peppel L.J.J."/>
        </authorList>
    </citation>
    <scope>NUCLEOTIDE SEQUENCE</scope>
    <source>
        <strain evidence="9">D49</strain>
    </source>
</reference>
<dbReference type="EC" id="2.7.2.4" evidence="2"/>
<dbReference type="AlphaFoldDB" id="A0A9P7FTM7"/>
<name>A0A9P7FTM7_9AGAR</name>
<feature type="compositionally biased region" description="Low complexity" evidence="7">
    <location>
        <begin position="1"/>
        <end position="22"/>
    </location>
</feature>
<evidence type="ECO:0000256" key="7">
    <source>
        <dbReference type="SAM" id="MobiDB-lite"/>
    </source>
</evidence>
<sequence>MSSEPSTPSSGSPSSSNSSSLPRTPPNLHQNTIDPSARWLVQKFGGTSVGKFAVKIAGDIVSNYIDQHRVAIVCSARSGSTKALGTTNLLLRSASQTLQRRPKSSTSGTTTPITRGLFGAGYDGTQSPPLAPQRGRTTPPGGSFSALTPLAQLGQSSPLPEFNATVDIIRDEHVKAAKESVRDPEILEELLQEIENDCDWLRNFLFAAQGIDAEYVSLEDIVPENEDGDALTEGTLDQEFYDRLAIALGERIKQCGPRVPVVTGFFGPVPGSLLTQVGRGYTDLCSALLAVGLEAAELQIWKEVDGIFTADPRKVPTARLIPTITPDEAAELTYYGSEVVHPFTMEQAIRRKIPIRIKNVENPQGGGTVIYPDPEVNEDDDLNVVNEPVSRATLPATLQRMSLIEEDQKRKRLPTAVTIKEHIVVLNVNSNRKSVSHGFLAGIFGTLDQYGVVVDLISTSEVHVSMAIEDGLAKKILERLIKELKKNGTVSVHRDMAILSLVGKEMRNMVGIAGKMFTTLAQGNVNIEMISQGASEINISCVIEGKDSIKALNLIHQSCLQIMPQAVIGKMGPWLF</sequence>
<dbReference type="GO" id="GO:0005829">
    <property type="term" value="C:cytosol"/>
    <property type="evidence" value="ECO:0007669"/>
    <property type="project" value="TreeGrafter"/>
</dbReference>
<evidence type="ECO:0000259" key="8">
    <source>
        <dbReference type="PROSITE" id="PS51671"/>
    </source>
</evidence>
<feature type="compositionally biased region" description="Polar residues" evidence="7">
    <location>
        <begin position="95"/>
        <end position="113"/>
    </location>
</feature>
<keyword evidence="4" id="KW-0547">Nucleotide-binding</keyword>
<dbReference type="GO" id="GO:0009090">
    <property type="term" value="P:homoserine biosynthetic process"/>
    <property type="evidence" value="ECO:0007669"/>
    <property type="project" value="TreeGrafter"/>
</dbReference>
<dbReference type="InterPro" id="IPR045865">
    <property type="entry name" value="ACT-like_dom_sf"/>
</dbReference>
<reference evidence="9" key="2">
    <citation type="submission" date="2021-10" db="EMBL/GenBank/DDBJ databases">
        <title>Phylogenomics reveals ancestral predisposition of the termite-cultivated fungus Termitomyces towards a domesticated lifestyle.</title>
        <authorList>
            <person name="Auxier B."/>
            <person name="Grum-Grzhimaylo A."/>
            <person name="Cardenas M.E."/>
            <person name="Lodge J.D."/>
            <person name="Laessoe T."/>
            <person name="Pedersen O."/>
            <person name="Smith M.E."/>
            <person name="Kuyper T.W."/>
            <person name="Franco-Molano E.A."/>
            <person name="Baroni T.J."/>
            <person name="Aanen D.K."/>
        </authorList>
    </citation>
    <scope>NUCLEOTIDE SEQUENCE</scope>
    <source>
        <strain evidence="9">D49</strain>
    </source>
</reference>
<evidence type="ECO:0000256" key="2">
    <source>
        <dbReference type="ARBA" id="ARBA00013059"/>
    </source>
</evidence>
<dbReference type="PROSITE" id="PS00324">
    <property type="entry name" value="ASPARTOKINASE"/>
    <property type="match status" value="1"/>
</dbReference>
<organism evidence="9 10">
    <name type="scientific">Sphagnurus paluster</name>
    <dbReference type="NCBI Taxonomy" id="117069"/>
    <lineage>
        <taxon>Eukaryota</taxon>
        <taxon>Fungi</taxon>
        <taxon>Dikarya</taxon>
        <taxon>Basidiomycota</taxon>
        <taxon>Agaricomycotina</taxon>
        <taxon>Agaricomycetes</taxon>
        <taxon>Agaricomycetidae</taxon>
        <taxon>Agaricales</taxon>
        <taxon>Tricholomatineae</taxon>
        <taxon>Lyophyllaceae</taxon>
        <taxon>Sphagnurus</taxon>
    </lineage>
</organism>
<accession>A0A9P7FTM7</accession>
<dbReference type="Pfam" id="PF00696">
    <property type="entry name" value="AA_kinase"/>
    <property type="match status" value="1"/>
</dbReference>
<dbReference type="SUPFAM" id="SSF53633">
    <property type="entry name" value="Carbamate kinase-like"/>
    <property type="match status" value="2"/>
</dbReference>
<dbReference type="PROSITE" id="PS51671">
    <property type="entry name" value="ACT"/>
    <property type="match status" value="1"/>
</dbReference>
<keyword evidence="6" id="KW-0067">ATP-binding</keyword>
<dbReference type="PANTHER" id="PTHR21499">
    <property type="entry name" value="ASPARTATE KINASE"/>
    <property type="match status" value="1"/>
</dbReference>
<dbReference type="Gene3D" id="3.40.1160.10">
    <property type="entry name" value="Acetylglutamate kinase-like"/>
    <property type="match status" value="2"/>
</dbReference>
<dbReference type="Pfam" id="PF22468">
    <property type="entry name" value="ACT_9"/>
    <property type="match status" value="1"/>
</dbReference>
<dbReference type="EMBL" id="JABCKI010006230">
    <property type="protein sequence ID" value="KAG5634927.1"/>
    <property type="molecule type" value="Genomic_DNA"/>
</dbReference>
<dbReference type="OrthoDB" id="4323675at2759"/>
<dbReference type="Gene3D" id="3.30.2130.10">
    <property type="entry name" value="VC0802-like"/>
    <property type="match status" value="1"/>
</dbReference>
<dbReference type="GO" id="GO:0009089">
    <property type="term" value="P:lysine biosynthetic process via diaminopimelate"/>
    <property type="evidence" value="ECO:0007669"/>
    <property type="project" value="TreeGrafter"/>
</dbReference>
<keyword evidence="3" id="KW-0808">Transferase</keyword>
<dbReference type="GO" id="GO:0005524">
    <property type="term" value="F:ATP binding"/>
    <property type="evidence" value="ECO:0007669"/>
    <property type="project" value="UniProtKB-KW"/>
</dbReference>
<dbReference type="InterPro" id="IPR002912">
    <property type="entry name" value="ACT_dom"/>
</dbReference>
<evidence type="ECO:0000313" key="9">
    <source>
        <dbReference type="EMBL" id="KAG5634927.1"/>
    </source>
</evidence>